<sequence length="55" mass="5937">MIVIVMTLLGAFWGAYLAKKRKGNRLDIAQHAASCAILFCLIGLFATIMIARALG</sequence>
<protein>
    <recommendedName>
        <fullName evidence="4">Apolipoprotein acyltransferase</fullName>
    </recommendedName>
</protein>
<accession>A0A0P1INM1</accession>
<name>A0A0P1INM1_9RHOB</name>
<reference evidence="3" key="1">
    <citation type="submission" date="2015-09" db="EMBL/GenBank/DDBJ databases">
        <authorList>
            <person name="Rodrigo-Torres Lidia"/>
            <person name="Arahal R.David."/>
        </authorList>
    </citation>
    <scope>NUCLEOTIDE SEQUENCE [LARGE SCALE GENOMIC DNA]</scope>
    <source>
        <strain evidence="3">CECT 5114</strain>
    </source>
</reference>
<evidence type="ECO:0000256" key="1">
    <source>
        <dbReference type="SAM" id="Phobius"/>
    </source>
</evidence>
<proteinExistence type="predicted"/>
<dbReference type="Proteomes" id="UP000051184">
    <property type="component" value="Unassembled WGS sequence"/>
</dbReference>
<organism evidence="2 3">
    <name type="scientific">Cognatishimia activa</name>
    <dbReference type="NCBI Taxonomy" id="1715691"/>
    <lineage>
        <taxon>Bacteria</taxon>
        <taxon>Pseudomonadati</taxon>
        <taxon>Pseudomonadota</taxon>
        <taxon>Alphaproteobacteria</taxon>
        <taxon>Rhodobacterales</taxon>
        <taxon>Paracoccaceae</taxon>
        <taxon>Cognatishimia</taxon>
    </lineage>
</organism>
<feature type="transmembrane region" description="Helical" evidence="1">
    <location>
        <begin position="28"/>
        <end position="51"/>
    </location>
</feature>
<evidence type="ECO:0000313" key="2">
    <source>
        <dbReference type="EMBL" id="CUK25127.1"/>
    </source>
</evidence>
<gene>
    <name evidence="2" type="ORF">TA5114_00917</name>
</gene>
<keyword evidence="3" id="KW-1185">Reference proteome</keyword>
<dbReference type="EMBL" id="CYUE01000007">
    <property type="protein sequence ID" value="CUK25127.1"/>
    <property type="molecule type" value="Genomic_DNA"/>
</dbReference>
<keyword evidence="1" id="KW-0812">Transmembrane</keyword>
<evidence type="ECO:0008006" key="4">
    <source>
        <dbReference type="Google" id="ProtNLM"/>
    </source>
</evidence>
<dbReference type="AlphaFoldDB" id="A0A0P1INM1"/>
<evidence type="ECO:0000313" key="3">
    <source>
        <dbReference type="Proteomes" id="UP000051184"/>
    </source>
</evidence>
<keyword evidence="1" id="KW-0472">Membrane</keyword>
<dbReference type="STRING" id="1715691.TA5113_03325"/>
<keyword evidence="1" id="KW-1133">Transmembrane helix</keyword>